<dbReference type="EMBL" id="KV878134">
    <property type="protein sequence ID" value="OJJ05948.1"/>
    <property type="molecule type" value="Genomic_DNA"/>
</dbReference>
<reference evidence="2" key="1">
    <citation type="journal article" date="2017" name="Genome Biol.">
        <title>Comparative genomics reveals high biological diversity and specific adaptations in the industrially and medically important fungal genus Aspergillus.</title>
        <authorList>
            <person name="de Vries R.P."/>
            <person name="Riley R."/>
            <person name="Wiebenga A."/>
            <person name="Aguilar-Osorio G."/>
            <person name="Amillis S."/>
            <person name="Uchima C.A."/>
            <person name="Anderluh G."/>
            <person name="Asadollahi M."/>
            <person name="Askin M."/>
            <person name="Barry K."/>
            <person name="Battaglia E."/>
            <person name="Bayram O."/>
            <person name="Benocci T."/>
            <person name="Braus-Stromeyer S.A."/>
            <person name="Caldana C."/>
            <person name="Canovas D."/>
            <person name="Cerqueira G.C."/>
            <person name="Chen F."/>
            <person name="Chen W."/>
            <person name="Choi C."/>
            <person name="Clum A."/>
            <person name="Dos Santos R.A."/>
            <person name="Damasio A.R."/>
            <person name="Diallinas G."/>
            <person name="Emri T."/>
            <person name="Fekete E."/>
            <person name="Flipphi M."/>
            <person name="Freyberg S."/>
            <person name="Gallo A."/>
            <person name="Gournas C."/>
            <person name="Habgood R."/>
            <person name="Hainaut M."/>
            <person name="Harispe M.L."/>
            <person name="Henrissat B."/>
            <person name="Hilden K.S."/>
            <person name="Hope R."/>
            <person name="Hossain A."/>
            <person name="Karabika E."/>
            <person name="Karaffa L."/>
            <person name="Karanyi Z."/>
            <person name="Krasevec N."/>
            <person name="Kuo A."/>
            <person name="Kusch H."/>
            <person name="LaButti K."/>
            <person name="Lagendijk E.L."/>
            <person name="Lapidus A."/>
            <person name="Levasseur A."/>
            <person name="Lindquist E."/>
            <person name="Lipzen A."/>
            <person name="Logrieco A.F."/>
            <person name="MacCabe A."/>
            <person name="Maekelae M.R."/>
            <person name="Malavazi I."/>
            <person name="Melin P."/>
            <person name="Meyer V."/>
            <person name="Mielnichuk N."/>
            <person name="Miskei M."/>
            <person name="Molnar A.P."/>
            <person name="Mule G."/>
            <person name="Ngan C.Y."/>
            <person name="Orejas M."/>
            <person name="Orosz E."/>
            <person name="Ouedraogo J.P."/>
            <person name="Overkamp K.M."/>
            <person name="Park H.-S."/>
            <person name="Perrone G."/>
            <person name="Piumi F."/>
            <person name="Punt P.J."/>
            <person name="Ram A.F."/>
            <person name="Ramon A."/>
            <person name="Rauscher S."/>
            <person name="Record E."/>
            <person name="Riano-Pachon D.M."/>
            <person name="Robert V."/>
            <person name="Roehrig J."/>
            <person name="Ruller R."/>
            <person name="Salamov A."/>
            <person name="Salih N.S."/>
            <person name="Samson R.A."/>
            <person name="Sandor E."/>
            <person name="Sanguinetti M."/>
            <person name="Schuetze T."/>
            <person name="Sepcic K."/>
            <person name="Shelest E."/>
            <person name="Sherlock G."/>
            <person name="Sophianopoulou V."/>
            <person name="Squina F.M."/>
            <person name="Sun H."/>
            <person name="Susca A."/>
            <person name="Todd R.B."/>
            <person name="Tsang A."/>
            <person name="Unkles S.E."/>
            <person name="van de Wiele N."/>
            <person name="van Rossen-Uffink D."/>
            <person name="Oliveira J.V."/>
            <person name="Vesth T.C."/>
            <person name="Visser J."/>
            <person name="Yu J.-H."/>
            <person name="Zhou M."/>
            <person name="Andersen M.R."/>
            <person name="Archer D.B."/>
            <person name="Baker S.E."/>
            <person name="Benoit I."/>
            <person name="Brakhage A.A."/>
            <person name="Braus G.H."/>
            <person name="Fischer R."/>
            <person name="Frisvad J.C."/>
            <person name="Goldman G.H."/>
            <person name="Houbraken J."/>
            <person name="Oakley B."/>
            <person name="Pocsi I."/>
            <person name="Scazzocchio C."/>
            <person name="Seiboth B."/>
            <person name="vanKuyk P.A."/>
            <person name="Wortman J."/>
            <person name="Dyer P.S."/>
            <person name="Grigoriev I.V."/>
        </authorList>
    </citation>
    <scope>NUCLEOTIDE SEQUENCE [LARGE SCALE GENOMIC DNA]</scope>
    <source>
        <strain evidence="2">CBS 583.65</strain>
    </source>
</reference>
<dbReference type="AlphaFoldDB" id="A0A1L9PWP4"/>
<sequence length="58" mass="6716">MVASYMYLACCASHLVYVGYWEQYRRLIRTEPAHYPCAREKVIANPVLNHVLDKESGV</sequence>
<dbReference type="Proteomes" id="UP000184073">
    <property type="component" value="Unassembled WGS sequence"/>
</dbReference>
<gene>
    <name evidence="1" type="ORF">ASPVEDRAFT_45375</name>
</gene>
<protein>
    <submittedName>
        <fullName evidence="1">Uncharacterized protein</fullName>
    </submittedName>
</protein>
<accession>A0A1L9PWP4</accession>
<keyword evidence="2" id="KW-1185">Reference proteome</keyword>
<dbReference type="GeneID" id="63728781"/>
<proteinExistence type="predicted"/>
<evidence type="ECO:0000313" key="2">
    <source>
        <dbReference type="Proteomes" id="UP000184073"/>
    </source>
</evidence>
<evidence type="ECO:0000313" key="1">
    <source>
        <dbReference type="EMBL" id="OJJ05948.1"/>
    </source>
</evidence>
<organism evidence="1 2">
    <name type="scientific">Aspergillus versicolor CBS 583.65</name>
    <dbReference type="NCBI Taxonomy" id="1036611"/>
    <lineage>
        <taxon>Eukaryota</taxon>
        <taxon>Fungi</taxon>
        <taxon>Dikarya</taxon>
        <taxon>Ascomycota</taxon>
        <taxon>Pezizomycotina</taxon>
        <taxon>Eurotiomycetes</taxon>
        <taxon>Eurotiomycetidae</taxon>
        <taxon>Eurotiales</taxon>
        <taxon>Aspergillaceae</taxon>
        <taxon>Aspergillus</taxon>
        <taxon>Aspergillus subgen. Nidulantes</taxon>
    </lineage>
</organism>
<dbReference type="VEuPathDB" id="FungiDB:ASPVEDRAFT_45375"/>
<dbReference type="RefSeq" id="XP_040671710.1">
    <property type="nucleotide sequence ID" value="XM_040813270.1"/>
</dbReference>
<name>A0A1L9PWP4_ASPVE</name>